<dbReference type="EMBL" id="JBHSEF010000023">
    <property type="protein sequence ID" value="MFC4355482.1"/>
    <property type="molecule type" value="Genomic_DNA"/>
</dbReference>
<sequence>MTTSTKKSYQEVVKERRSIRTYNTSVKITQQEMQEILEEATLAPSSMNMQPWRFLVIESDEAKEKLKELAKFNSKQVETSSAVIAVFVDMNSIETIDEIYSLAVEKGFMPQDVKEKQVPAITNMMKDVPQEQLRASHFIDAGLVSMQIMLSAQARGYASNPMGGYNKKDIAETFGLDKNRFEPVMLISVGKAAEEGHSSVRLPIEDLAKWV</sequence>
<comment type="caution">
    <text evidence="4">The sequence shown here is derived from an EMBL/GenBank/DDBJ whole genome shotgun (WGS) entry which is preliminary data.</text>
</comment>
<name>A0ABV8UXG6_9BACL</name>
<accession>A0ABV8UXG6</accession>
<dbReference type="Gene3D" id="3.40.109.10">
    <property type="entry name" value="NADH Oxidase"/>
    <property type="match status" value="1"/>
</dbReference>
<dbReference type="GO" id="GO:0016491">
    <property type="term" value="F:oxidoreductase activity"/>
    <property type="evidence" value="ECO:0007669"/>
    <property type="project" value="UniProtKB-KW"/>
</dbReference>
<dbReference type="InterPro" id="IPR029479">
    <property type="entry name" value="Nitroreductase"/>
</dbReference>
<reference evidence="5" key="1">
    <citation type="journal article" date="2019" name="Int. J. Syst. Evol. Microbiol.">
        <title>The Global Catalogue of Microorganisms (GCM) 10K type strain sequencing project: providing services to taxonomists for standard genome sequencing and annotation.</title>
        <authorList>
            <consortium name="The Broad Institute Genomics Platform"/>
            <consortium name="The Broad Institute Genome Sequencing Center for Infectious Disease"/>
            <person name="Wu L."/>
            <person name="Ma J."/>
        </authorList>
    </citation>
    <scope>NUCLEOTIDE SEQUENCE [LARGE SCALE GENOMIC DNA]</scope>
    <source>
        <strain evidence="5">CCUG 50353</strain>
    </source>
</reference>
<organism evidence="4 5">
    <name type="scientific">Chryseomicrobium palamuruense</name>
    <dbReference type="NCBI Taxonomy" id="682973"/>
    <lineage>
        <taxon>Bacteria</taxon>
        <taxon>Bacillati</taxon>
        <taxon>Bacillota</taxon>
        <taxon>Bacilli</taxon>
        <taxon>Bacillales</taxon>
        <taxon>Caryophanaceae</taxon>
        <taxon>Chryseomicrobium</taxon>
    </lineage>
</organism>
<evidence type="ECO:0000256" key="2">
    <source>
        <dbReference type="ARBA" id="ARBA00023002"/>
    </source>
</evidence>
<dbReference type="PANTHER" id="PTHR43673">
    <property type="entry name" value="NAD(P)H NITROREDUCTASE YDGI-RELATED"/>
    <property type="match status" value="1"/>
</dbReference>
<dbReference type="SUPFAM" id="SSF55469">
    <property type="entry name" value="FMN-dependent nitroreductase-like"/>
    <property type="match status" value="1"/>
</dbReference>
<dbReference type="InterPro" id="IPR000415">
    <property type="entry name" value="Nitroreductase-like"/>
</dbReference>
<dbReference type="Pfam" id="PF00881">
    <property type="entry name" value="Nitroreductase"/>
    <property type="match status" value="1"/>
</dbReference>
<dbReference type="PANTHER" id="PTHR43673:SF10">
    <property type="entry name" value="NADH DEHYDROGENASE_NAD(P)H NITROREDUCTASE XCC3605-RELATED"/>
    <property type="match status" value="1"/>
</dbReference>
<evidence type="ECO:0000256" key="1">
    <source>
        <dbReference type="ARBA" id="ARBA00007118"/>
    </source>
</evidence>
<gene>
    <name evidence="4" type="ORF">ACFO0S_10510</name>
</gene>
<keyword evidence="5" id="KW-1185">Reference proteome</keyword>
<dbReference type="Proteomes" id="UP001595733">
    <property type="component" value="Unassembled WGS sequence"/>
</dbReference>
<evidence type="ECO:0000313" key="5">
    <source>
        <dbReference type="Proteomes" id="UP001595733"/>
    </source>
</evidence>
<feature type="domain" description="Nitroreductase" evidence="3">
    <location>
        <begin position="13"/>
        <end position="191"/>
    </location>
</feature>
<comment type="similarity">
    <text evidence="1">Belongs to the nitroreductase family.</text>
</comment>
<evidence type="ECO:0000313" key="4">
    <source>
        <dbReference type="EMBL" id="MFC4355482.1"/>
    </source>
</evidence>
<keyword evidence="2 4" id="KW-0560">Oxidoreductase</keyword>
<proteinExistence type="inferred from homology"/>
<protein>
    <submittedName>
        <fullName evidence="4">Nitroreductase family protein</fullName>
        <ecNumber evidence="4">1.7.1.-</ecNumber>
    </submittedName>
</protein>
<dbReference type="EC" id="1.7.1.-" evidence="4"/>
<dbReference type="RefSeq" id="WP_378141970.1">
    <property type="nucleotide sequence ID" value="NZ_JBHSEF010000023.1"/>
</dbReference>
<dbReference type="CDD" id="cd02137">
    <property type="entry name" value="MhqN-like"/>
    <property type="match status" value="1"/>
</dbReference>
<evidence type="ECO:0000259" key="3">
    <source>
        <dbReference type="Pfam" id="PF00881"/>
    </source>
</evidence>